<feature type="transmembrane region" description="Helical" evidence="8">
    <location>
        <begin position="248"/>
        <end position="267"/>
    </location>
</feature>
<keyword evidence="7 8" id="KW-0472">Membrane</keyword>
<organism evidence="11 12">
    <name type="scientific">Morella rubra</name>
    <name type="common">Chinese bayberry</name>
    <dbReference type="NCBI Taxonomy" id="262757"/>
    <lineage>
        <taxon>Eukaryota</taxon>
        <taxon>Viridiplantae</taxon>
        <taxon>Streptophyta</taxon>
        <taxon>Embryophyta</taxon>
        <taxon>Tracheophyta</taxon>
        <taxon>Spermatophyta</taxon>
        <taxon>Magnoliopsida</taxon>
        <taxon>eudicotyledons</taxon>
        <taxon>Gunneridae</taxon>
        <taxon>Pentapetalae</taxon>
        <taxon>rosids</taxon>
        <taxon>fabids</taxon>
        <taxon>Fagales</taxon>
        <taxon>Myricaceae</taxon>
        <taxon>Morella</taxon>
    </lineage>
</organism>
<keyword evidence="4 8" id="KW-0812">Transmembrane</keyword>
<dbReference type="GO" id="GO:0016020">
    <property type="term" value="C:membrane"/>
    <property type="evidence" value="ECO:0007669"/>
    <property type="project" value="InterPro"/>
</dbReference>
<feature type="transmembrane region" description="Helical" evidence="8">
    <location>
        <begin position="128"/>
        <end position="152"/>
    </location>
</feature>
<feature type="transmembrane region" description="Helical" evidence="8">
    <location>
        <begin position="103"/>
        <end position="122"/>
    </location>
</feature>
<reference evidence="11 12" key="1">
    <citation type="journal article" date="2019" name="Plant Biotechnol. J.">
        <title>The red bayberry genome and genetic basis of sex determination.</title>
        <authorList>
            <person name="Jia H.M."/>
            <person name="Jia H.J."/>
            <person name="Cai Q.L."/>
            <person name="Wang Y."/>
            <person name="Zhao H.B."/>
            <person name="Yang W.F."/>
            <person name="Wang G.Y."/>
            <person name="Li Y.H."/>
            <person name="Zhan D.L."/>
            <person name="Shen Y.T."/>
            <person name="Niu Q.F."/>
            <person name="Chang L."/>
            <person name="Qiu J."/>
            <person name="Zhao L."/>
            <person name="Xie H.B."/>
            <person name="Fu W.Y."/>
            <person name="Jin J."/>
            <person name="Li X.W."/>
            <person name="Jiao Y."/>
            <person name="Zhou C.C."/>
            <person name="Tu T."/>
            <person name="Chai C.Y."/>
            <person name="Gao J.L."/>
            <person name="Fan L.J."/>
            <person name="van de Weg E."/>
            <person name="Wang J.Y."/>
            <person name="Gao Z.S."/>
        </authorList>
    </citation>
    <scope>NUCLEOTIDE SEQUENCE [LARGE SCALE GENOMIC DNA]</scope>
    <source>
        <tissue evidence="11">Leaves</tissue>
    </source>
</reference>
<dbReference type="GO" id="GO:0012505">
    <property type="term" value="C:endomembrane system"/>
    <property type="evidence" value="ECO:0007669"/>
    <property type="project" value="UniProtKB-SubCell"/>
</dbReference>
<evidence type="ECO:0000313" key="11">
    <source>
        <dbReference type="EMBL" id="KAB1217977.1"/>
    </source>
</evidence>
<accession>A0A6A1W1H1</accession>
<evidence type="ECO:0000259" key="10">
    <source>
        <dbReference type="Pfam" id="PF16916"/>
    </source>
</evidence>
<dbReference type="SUPFAM" id="SSF161111">
    <property type="entry name" value="Cation efflux protein transmembrane domain-like"/>
    <property type="match status" value="1"/>
</dbReference>
<dbReference type="FunFam" id="3.30.70.1350:FF:000001">
    <property type="entry name" value="Metal tolerance protein 11"/>
    <property type="match status" value="1"/>
</dbReference>
<evidence type="ECO:0000256" key="8">
    <source>
        <dbReference type="SAM" id="Phobius"/>
    </source>
</evidence>
<dbReference type="Pfam" id="PF01545">
    <property type="entry name" value="Cation_efflux"/>
    <property type="match status" value="1"/>
</dbReference>
<dbReference type="Pfam" id="PF16916">
    <property type="entry name" value="ZT_dimer"/>
    <property type="match status" value="1"/>
</dbReference>
<dbReference type="InterPro" id="IPR027469">
    <property type="entry name" value="Cation_efflux_TMD_sf"/>
</dbReference>
<dbReference type="PANTHER" id="PTHR43840:SF5">
    <property type="entry name" value="METAL TOLERANCE PROTEIN 11"/>
    <property type="match status" value="1"/>
</dbReference>
<evidence type="ECO:0000256" key="5">
    <source>
        <dbReference type="ARBA" id="ARBA00022989"/>
    </source>
</evidence>
<dbReference type="Proteomes" id="UP000516437">
    <property type="component" value="Chromosome 3"/>
</dbReference>
<evidence type="ECO:0000256" key="4">
    <source>
        <dbReference type="ARBA" id="ARBA00022692"/>
    </source>
</evidence>
<dbReference type="EMBL" id="RXIC02000021">
    <property type="protein sequence ID" value="KAB1217977.1"/>
    <property type="molecule type" value="Genomic_DNA"/>
</dbReference>
<dbReference type="NCBIfam" id="TIGR01297">
    <property type="entry name" value="CDF"/>
    <property type="match status" value="1"/>
</dbReference>
<dbReference type="GO" id="GO:0010486">
    <property type="term" value="F:manganese:proton antiporter activity"/>
    <property type="evidence" value="ECO:0007669"/>
    <property type="project" value="TreeGrafter"/>
</dbReference>
<dbReference type="Gene3D" id="1.20.1510.10">
    <property type="entry name" value="Cation efflux protein transmembrane domain"/>
    <property type="match status" value="1"/>
</dbReference>
<feature type="transmembrane region" description="Helical" evidence="8">
    <location>
        <begin position="213"/>
        <end position="236"/>
    </location>
</feature>
<dbReference type="InterPro" id="IPR002524">
    <property type="entry name" value="Cation_efflux"/>
</dbReference>
<feature type="domain" description="Cation efflux protein cytoplasmic" evidence="10">
    <location>
        <begin position="318"/>
        <end position="379"/>
    </location>
</feature>
<evidence type="ECO:0000256" key="3">
    <source>
        <dbReference type="ARBA" id="ARBA00022448"/>
    </source>
</evidence>
<dbReference type="OrthoDB" id="78296at2759"/>
<dbReference type="InterPro" id="IPR036837">
    <property type="entry name" value="Cation_efflux_CTD_sf"/>
</dbReference>
<dbReference type="InterPro" id="IPR058533">
    <property type="entry name" value="Cation_efflux_TM"/>
</dbReference>
<dbReference type="Gene3D" id="3.30.70.1350">
    <property type="entry name" value="Cation efflux protein, cytoplasmic domain"/>
    <property type="match status" value="1"/>
</dbReference>
<sequence length="393" mass="44288">MVEVTPNNDEERSLLALPNGGDLSWRLNFESFQLGPEHTEKKPPRGLHDCLGVLGSEDNVAEYYQQQVEMLEGFNEMDALAERGFIPGMSKEEQEKLARSETFAIRISNIANMVLFAAKVYASVRSGSLAIIASTLDSLLDLLSGFILWFTAFSMQTPNPYQYPIGKKRMQPLGILVFASVMATLGLQIILESMRTLLSDENKFSLTMEQERWLVGIMLSVTLVKLGLVIYCRSFTNEIVKAYAQDHFFDVITNVIGLIAALLANSFDGWMDPVGAIILALYTIRTWSMTVLENVNSLVGKSAGPEYLQKLTYLCWNHHEAVRHIDTVRAYTFGSHYFVEVDIVLSADMPLRDAHDIGESLQEKLELLPEIERAFVHLDYEYTHKPEHAQAHS</sequence>
<comment type="subcellular location">
    <subcellularLocation>
        <location evidence="1">Endomembrane system</location>
        <topology evidence="1">Multi-pass membrane protein</topology>
    </subcellularLocation>
</comment>
<comment type="similarity">
    <text evidence="2">Belongs to the cation diffusion facilitator (CDF) transporter (TC 2.A.4) family. SLC30A subfamily.</text>
</comment>
<comment type="caution">
    <text evidence="11">The sequence shown here is derived from an EMBL/GenBank/DDBJ whole genome shotgun (WGS) entry which is preliminary data.</text>
</comment>
<keyword evidence="5 8" id="KW-1133">Transmembrane helix</keyword>
<dbReference type="InterPro" id="IPR050291">
    <property type="entry name" value="CDF_Transporter"/>
</dbReference>
<dbReference type="AlphaFoldDB" id="A0A6A1W1H1"/>
<evidence type="ECO:0000256" key="6">
    <source>
        <dbReference type="ARBA" id="ARBA00023065"/>
    </source>
</evidence>
<keyword evidence="6" id="KW-0406">Ion transport</keyword>
<protein>
    <submittedName>
        <fullName evidence="11">Metal tolerance protein 5</fullName>
    </submittedName>
</protein>
<dbReference type="PANTHER" id="PTHR43840">
    <property type="entry name" value="MITOCHONDRIAL METAL TRANSPORTER 1-RELATED"/>
    <property type="match status" value="1"/>
</dbReference>
<gene>
    <name evidence="11" type="ORF">CJ030_MR3G014613</name>
</gene>
<keyword evidence="12" id="KW-1185">Reference proteome</keyword>
<dbReference type="InterPro" id="IPR027470">
    <property type="entry name" value="Cation_efflux_CTD"/>
</dbReference>
<feature type="transmembrane region" description="Helical" evidence="8">
    <location>
        <begin position="173"/>
        <end position="191"/>
    </location>
</feature>
<evidence type="ECO:0000256" key="1">
    <source>
        <dbReference type="ARBA" id="ARBA00004127"/>
    </source>
</evidence>
<keyword evidence="3" id="KW-0813">Transport</keyword>
<evidence type="ECO:0000313" key="12">
    <source>
        <dbReference type="Proteomes" id="UP000516437"/>
    </source>
</evidence>
<name>A0A6A1W1H1_9ROSI</name>
<proteinExistence type="inferred from homology"/>
<evidence type="ECO:0000256" key="2">
    <source>
        <dbReference type="ARBA" id="ARBA00008873"/>
    </source>
</evidence>
<evidence type="ECO:0000259" key="9">
    <source>
        <dbReference type="Pfam" id="PF01545"/>
    </source>
</evidence>
<evidence type="ECO:0000256" key="7">
    <source>
        <dbReference type="ARBA" id="ARBA00023136"/>
    </source>
</evidence>
<dbReference type="SUPFAM" id="SSF160240">
    <property type="entry name" value="Cation efflux protein cytoplasmic domain-like"/>
    <property type="match status" value="1"/>
</dbReference>
<dbReference type="FunFam" id="1.20.1510.10:FF:000003">
    <property type="entry name" value="Metal tolerance protein 11"/>
    <property type="match status" value="1"/>
</dbReference>
<feature type="domain" description="Cation efflux protein transmembrane" evidence="9">
    <location>
        <begin position="107"/>
        <end position="299"/>
    </location>
</feature>